<evidence type="ECO:0000256" key="6">
    <source>
        <dbReference type="PROSITE-ProRule" id="PRU00284"/>
    </source>
</evidence>
<dbReference type="CDD" id="cd06225">
    <property type="entry name" value="HAMP"/>
    <property type="match status" value="1"/>
</dbReference>
<keyword evidence="11" id="KW-1185">Reference proteome</keyword>
<evidence type="ECO:0000259" key="8">
    <source>
        <dbReference type="PROSITE" id="PS50111"/>
    </source>
</evidence>
<evidence type="ECO:0000256" key="1">
    <source>
        <dbReference type="ARBA" id="ARBA00004236"/>
    </source>
</evidence>
<keyword evidence="7" id="KW-0812">Transmembrane</keyword>
<comment type="caution">
    <text evidence="10">The sequence shown here is derived from an EMBL/GenBank/DDBJ whole genome shotgun (WGS) entry which is preliminary data.</text>
</comment>
<dbReference type="Pfam" id="PF12729">
    <property type="entry name" value="4HB_MCP_1"/>
    <property type="match status" value="1"/>
</dbReference>
<dbReference type="InterPro" id="IPR004090">
    <property type="entry name" value="Chemotax_Me-accpt_rcpt"/>
</dbReference>
<feature type="domain" description="Methyl-accepting transducer" evidence="8">
    <location>
        <begin position="293"/>
        <end position="529"/>
    </location>
</feature>
<evidence type="ECO:0000313" key="10">
    <source>
        <dbReference type="EMBL" id="MDU0199525.1"/>
    </source>
</evidence>
<evidence type="ECO:0000256" key="4">
    <source>
        <dbReference type="ARBA" id="ARBA00023224"/>
    </source>
</evidence>
<evidence type="ECO:0000256" key="3">
    <source>
        <dbReference type="ARBA" id="ARBA00023136"/>
    </source>
</evidence>
<feature type="transmembrane region" description="Helical" evidence="7">
    <location>
        <begin position="14"/>
        <end position="33"/>
    </location>
</feature>
<keyword evidence="4 6" id="KW-0807">Transducer</keyword>
<protein>
    <submittedName>
        <fullName evidence="10">Methyl-accepting chemotaxis protein</fullName>
    </submittedName>
</protein>
<comment type="similarity">
    <text evidence="5">Belongs to the methyl-accepting chemotaxis (MCP) protein family.</text>
</comment>
<organism evidence="10 11">
    <name type="scientific">Paenibacillus violae</name>
    <dbReference type="NCBI Taxonomy" id="3077234"/>
    <lineage>
        <taxon>Bacteria</taxon>
        <taxon>Bacillati</taxon>
        <taxon>Bacillota</taxon>
        <taxon>Bacilli</taxon>
        <taxon>Bacillales</taxon>
        <taxon>Paenibacillaceae</taxon>
        <taxon>Paenibacillus</taxon>
    </lineage>
</organism>
<dbReference type="RefSeq" id="WP_315948737.1">
    <property type="nucleotide sequence ID" value="NZ_JAWCUD010000001.1"/>
</dbReference>
<feature type="transmembrane region" description="Helical" evidence="7">
    <location>
        <begin position="201"/>
        <end position="219"/>
    </location>
</feature>
<dbReference type="Gene3D" id="6.10.340.10">
    <property type="match status" value="1"/>
</dbReference>
<dbReference type="PANTHER" id="PTHR32089">
    <property type="entry name" value="METHYL-ACCEPTING CHEMOTAXIS PROTEIN MCPB"/>
    <property type="match status" value="1"/>
</dbReference>
<dbReference type="InterPro" id="IPR003660">
    <property type="entry name" value="HAMP_dom"/>
</dbReference>
<dbReference type="SUPFAM" id="SSF58104">
    <property type="entry name" value="Methyl-accepting chemotaxis protein (MCP) signaling domain"/>
    <property type="match status" value="1"/>
</dbReference>
<evidence type="ECO:0000259" key="9">
    <source>
        <dbReference type="PROSITE" id="PS50885"/>
    </source>
</evidence>
<dbReference type="PANTHER" id="PTHR32089:SF112">
    <property type="entry name" value="LYSOZYME-LIKE PROTEIN-RELATED"/>
    <property type="match status" value="1"/>
</dbReference>
<proteinExistence type="inferred from homology"/>
<keyword evidence="2" id="KW-1003">Cell membrane</keyword>
<keyword evidence="7" id="KW-1133">Transmembrane helix</keyword>
<dbReference type="Gene3D" id="1.10.287.950">
    <property type="entry name" value="Methyl-accepting chemotaxis protein"/>
    <property type="match status" value="1"/>
</dbReference>
<dbReference type="InterPro" id="IPR024478">
    <property type="entry name" value="HlyB_4HB_MCP"/>
</dbReference>
<evidence type="ECO:0000256" key="7">
    <source>
        <dbReference type="SAM" id="Phobius"/>
    </source>
</evidence>
<comment type="subcellular location">
    <subcellularLocation>
        <location evidence="1">Cell membrane</location>
    </subcellularLocation>
</comment>
<dbReference type="Pfam" id="PF00672">
    <property type="entry name" value="HAMP"/>
    <property type="match status" value="1"/>
</dbReference>
<dbReference type="PROSITE" id="PS50111">
    <property type="entry name" value="CHEMOTAXIS_TRANSDUC_2"/>
    <property type="match status" value="1"/>
</dbReference>
<gene>
    <name evidence="10" type="ORF">RQP52_00420</name>
</gene>
<dbReference type="CDD" id="cd11386">
    <property type="entry name" value="MCP_signal"/>
    <property type="match status" value="1"/>
</dbReference>
<keyword evidence="3 7" id="KW-0472">Membrane</keyword>
<dbReference type="PROSITE" id="PS50885">
    <property type="entry name" value="HAMP"/>
    <property type="match status" value="1"/>
</dbReference>
<dbReference type="SMART" id="SM00304">
    <property type="entry name" value="HAMP"/>
    <property type="match status" value="1"/>
</dbReference>
<evidence type="ECO:0000256" key="2">
    <source>
        <dbReference type="ARBA" id="ARBA00022475"/>
    </source>
</evidence>
<name>A0ABU3R5I2_9BACL</name>
<dbReference type="Pfam" id="PF00015">
    <property type="entry name" value="MCPsignal"/>
    <property type="match status" value="1"/>
</dbReference>
<dbReference type="PRINTS" id="PR00260">
    <property type="entry name" value="CHEMTRNSDUCR"/>
</dbReference>
<accession>A0ABU3R5I2</accession>
<evidence type="ECO:0000313" key="11">
    <source>
        <dbReference type="Proteomes" id="UP001260980"/>
    </source>
</evidence>
<evidence type="ECO:0000256" key="5">
    <source>
        <dbReference type="ARBA" id="ARBA00029447"/>
    </source>
</evidence>
<dbReference type="InterPro" id="IPR004089">
    <property type="entry name" value="MCPsignal_dom"/>
</dbReference>
<dbReference type="SMART" id="SM00283">
    <property type="entry name" value="MA"/>
    <property type="match status" value="1"/>
</dbReference>
<dbReference type="Proteomes" id="UP001260980">
    <property type="component" value="Unassembled WGS sequence"/>
</dbReference>
<sequence>MNIRLPQITVGKKMYVSFIVLLLLTSVAGWMSLTNMKSIQNKSDEISQIWMPGVEAVNTISYLTENVHGLEMQLFILMDPAQLQSTQTQASAGISNVDEQIKQFGEGLTDEQEKRNFEAFQNQWNIYKGYHEKFLELSKKANLSKGSGNMEKEVGTLISDSNKVFVNMQKYLKVLVKIKHEGAVAASESSSVIYRSGQMNLIYIFASAVFIGMILAFFITRNISKPVRLVSQALQTVSLGSLSEQDVKVRNKDEIGELVSSLNRMKTNVRDILLQIRNASSSVADSSKELLDHAEQTSHASNQVAEVMQLVASGAEVQVQNYEDTNTAMTEIIIGIGRIAEASSEVSDISMEAFREAKQGEQDLQALIKSMNGMSDTVSRANTVIINLGNHSQEINNMIGMMGNIAKQTNLLALNAAIEAVRAGEAGKGFTVVAGEVRKLSEQSAQFANQITELIGQVLDNTGVAVKTMHDCQQEVDMGKEMVHAAETSFHRIFLASEKVAVRIQEVAAFAQELAATSEEVSASVAETSAHARNSSAYAQQVAETSEQQMASLNDITRSAGMLNGIAEQLHTVVGKFEL</sequence>
<feature type="domain" description="HAMP" evidence="9">
    <location>
        <begin position="221"/>
        <end position="274"/>
    </location>
</feature>
<reference evidence="10 11" key="1">
    <citation type="submission" date="2023-10" db="EMBL/GenBank/DDBJ databases">
        <title>Paenibacillus strain PFR10 Genome sequencing and assembly.</title>
        <authorList>
            <person name="Kim I."/>
        </authorList>
    </citation>
    <scope>NUCLEOTIDE SEQUENCE [LARGE SCALE GENOMIC DNA]</scope>
    <source>
        <strain evidence="10 11">PFR10</strain>
    </source>
</reference>
<dbReference type="EMBL" id="JAWCUD010000001">
    <property type="protein sequence ID" value="MDU0199525.1"/>
    <property type="molecule type" value="Genomic_DNA"/>
</dbReference>